<evidence type="ECO:0000313" key="3">
    <source>
        <dbReference type="Proteomes" id="UP000756132"/>
    </source>
</evidence>
<name>A0A9Q8PBZ0_PASFU</name>
<feature type="compositionally biased region" description="Polar residues" evidence="1">
    <location>
        <begin position="138"/>
        <end position="158"/>
    </location>
</feature>
<proteinExistence type="predicted"/>
<dbReference type="EMBL" id="CP090169">
    <property type="protein sequence ID" value="UJO19648.1"/>
    <property type="molecule type" value="Genomic_DNA"/>
</dbReference>
<feature type="region of interest" description="Disordered" evidence="1">
    <location>
        <begin position="115"/>
        <end position="161"/>
    </location>
</feature>
<dbReference type="Proteomes" id="UP000756132">
    <property type="component" value="Chromosome 7"/>
</dbReference>
<reference evidence="2" key="2">
    <citation type="journal article" date="2022" name="Microb. Genom.">
        <title>A chromosome-scale genome assembly of the tomato pathogen Cladosporium fulvum reveals a compartmentalized genome architecture and the presence of a dispensable chromosome.</title>
        <authorList>
            <person name="Zaccaron A.Z."/>
            <person name="Chen L.H."/>
            <person name="Samaras A."/>
            <person name="Stergiopoulos I."/>
        </authorList>
    </citation>
    <scope>NUCLEOTIDE SEQUENCE</scope>
    <source>
        <strain evidence="2">Race5_Kim</strain>
    </source>
</reference>
<reference evidence="2" key="1">
    <citation type="submission" date="2021-12" db="EMBL/GenBank/DDBJ databases">
        <authorList>
            <person name="Zaccaron A."/>
            <person name="Stergiopoulos I."/>
        </authorList>
    </citation>
    <scope>NUCLEOTIDE SEQUENCE</scope>
    <source>
        <strain evidence="2">Race5_Kim</strain>
    </source>
</reference>
<evidence type="ECO:0000313" key="2">
    <source>
        <dbReference type="EMBL" id="UJO19648.1"/>
    </source>
</evidence>
<accession>A0A9Q8PBZ0</accession>
<keyword evidence="3" id="KW-1185">Reference proteome</keyword>
<organism evidence="2 3">
    <name type="scientific">Passalora fulva</name>
    <name type="common">Tomato leaf mold</name>
    <name type="synonym">Cladosporium fulvum</name>
    <dbReference type="NCBI Taxonomy" id="5499"/>
    <lineage>
        <taxon>Eukaryota</taxon>
        <taxon>Fungi</taxon>
        <taxon>Dikarya</taxon>
        <taxon>Ascomycota</taxon>
        <taxon>Pezizomycotina</taxon>
        <taxon>Dothideomycetes</taxon>
        <taxon>Dothideomycetidae</taxon>
        <taxon>Mycosphaerellales</taxon>
        <taxon>Mycosphaerellaceae</taxon>
        <taxon>Fulvia</taxon>
    </lineage>
</organism>
<dbReference type="KEGG" id="ffu:CLAFUR5_10372"/>
<dbReference type="GeneID" id="71990250"/>
<sequence>MPDDGSIQIRLGYTRFDDMVREIMTWSDRTANDNSMGLPQAGIKSAQHSVDTLLQQPISPRRRIPQISQQSHPASKPLPNTPALQTQQVLQSAAVAEASAMLKEDLVLRQRSEQHKALDDTAHPPLRGYKAKRPRPLATSQQQESTIRAKSVNTQPSPIRNDRHAHAHALTVKQQSRDLPLELEEEEDLDTFIEWPEQYSLTPPLTARNLSSGTRAQLEIPSTRSSNEKRHAGIWEWSFDDFLLFEEHNS</sequence>
<dbReference type="RefSeq" id="XP_047764014.1">
    <property type="nucleotide sequence ID" value="XM_047909520.1"/>
</dbReference>
<protein>
    <submittedName>
        <fullName evidence="2">Uncharacterized protein</fullName>
    </submittedName>
</protein>
<gene>
    <name evidence="2" type="ORF">CLAFUR5_10372</name>
</gene>
<dbReference type="OrthoDB" id="10553224at2759"/>
<evidence type="ECO:0000256" key="1">
    <source>
        <dbReference type="SAM" id="MobiDB-lite"/>
    </source>
</evidence>
<dbReference type="AlphaFoldDB" id="A0A9Q8PBZ0"/>